<dbReference type="InterPro" id="IPR027417">
    <property type="entry name" value="P-loop_NTPase"/>
</dbReference>
<dbReference type="PATRIC" id="fig|471514.4.peg.4191"/>
<dbReference type="SUPFAM" id="SSF52540">
    <property type="entry name" value="P-loop containing nucleoside triphosphate hydrolases"/>
    <property type="match status" value="1"/>
</dbReference>
<dbReference type="GO" id="GO:0140359">
    <property type="term" value="F:ABC-type transporter activity"/>
    <property type="evidence" value="ECO:0007669"/>
    <property type="project" value="InterPro"/>
</dbReference>
<dbReference type="STRING" id="471514.AN477_06080"/>
<dbReference type="Pfam" id="PF00005">
    <property type="entry name" value="ABC_tran"/>
    <property type="match status" value="1"/>
</dbReference>
<dbReference type="EMBL" id="LJCO01000030">
    <property type="protein sequence ID" value="KPV44566.1"/>
    <property type="molecule type" value="Genomic_DNA"/>
</dbReference>
<proteinExistence type="predicted"/>
<sequence length="632" mass="71614">MTVGRLLLRMLSFRLTLYLINAFLWTIFHSVPVLVALGMQWFFNRVTGDSHSLWWLAVPLLIVSLIRFVRVGAFFGAFFEWITLTYHLQAVLRLNMLKGIMRWPGRNLPATSGEAMSRFRGDVDEVIEYVESWTDFWGRLVFAVVSLVIMARVSWPVTVVAIMPLMVVTVLNNLSGNRARRYSQLSREATGRITSFIAEIYSSVQALKLGRAEDNVVQKFTQLNEQRRQAALKDNLFKQWMQSMNQHVLNISTGVILLMCAAQMRAGHFTVGDFALFTFLLGNFAYSVSLFGYMIFQHQRLRVSLDRMRILFRPGEEAKIGDHSGIYLYGEPPQAGEIDTAVRRDTHETDLHGQDQHPDGHFYDGGVKRLQCLQVTGLAYRYPQSENGVFDVEFTLHRGQFLVITGRIGSGKSTLIRTLLGLLPKQEGTIAWNGRVVSDLAEFLIPPRAAYTPQVPRLFSDPLRENITQGRHGTKVQLQHAIHSAVMERDLEELEHGLDTFVGPRGVMLSGGQIQRAATARMMMTQSDLLIFDDLSSALDVETEKELWERLHQEATCIAVSHRRAALWRADYVIVMKDGRIDGAGTLTDLLETNAEMQMLWRGEEDTGSLKQYRAACDSADDTEEPEAEYVS</sequence>
<dbReference type="CDD" id="cd07346">
    <property type="entry name" value="ABC_6TM_exporters"/>
    <property type="match status" value="1"/>
</dbReference>
<feature type="transmembrane region" description="Helical" evidence="7">
    <location>
        <begin position="248"/>
        <end position="268"/>
    </location>
</feature>
<dbReference type="InterPro" id="IPR036640">
    <property type="entry name" value="ABC1_TM_sf"/>
</dbReference>
<keyword evidence="6 7" id="KW-0472">Membrane</keyword>
<feature type="transmembrane region" description="Helical" evidence="7">
    <location>
        <begin position="274"/>
        <end position="296"/>
    </location>
</feature>
<evidence type="ECO:0000313" key="10">
    <source>
        <dbReference type="EMBL" id="KPV44566.1"/>
    </source>
</evidence>
<keyword evidence="5 7" id="KW-1133">Transmembrane helix</keyword>
<dbReference type="PANTHER" id="PTHR24221">
    <property type="entry name" value="ATP-BINDING CASSETTE SUB-FAMILY B"/>
    <property type="match status" value="1"/>
</dbReference>
<protein>
    <submittedName>
        <fullName evidence="10">ABC transporter</fullName>
    </submittedName>
</protein>
<dbReference type="Proteomes" id="UP000050482">
    <property type="component" value="Unassembled WGS sequence"/>
</dbReference>
<evidence type="ECO:0000256" key="7">
    <source>
        <dbReference type="SAM" id="Phobius"/>
    </source>
</evidence>
<dbReference type="GO" id="GO:0016887">
    <property type="term" value="F:ATP hydrolysis activity"/>
    <property type="evidence" value="ECO:0007669"/>
    <property type="project" value="InterPro"/>
</dbReference>
<organism evidence="10 11">
    <name type="scientific">Alicyclobacillus ferrooxydans</name>
    <dbReference type="NCBI Taxonomy" id="471514"/>
    <lineage>
        <taxon>Bacteria</taxon>
        <taxon>Bacillati</taxon>
        <taxon>Bacillota</taxon>
        <taxon>Bacilli</taxon>
        <taxon>Bacillales</taxon>
        <taxon>Alicyclobacillaceae</taxon>
        <taxon>Alicyclobacillus</taxon>
    </lineage>
</organism>
<dbReference type="Gene3D" id="3.40.50.300">
    <property type="entry name" value="P-loop containing nucleotide triphosphate hydrolases"/>
    <property type="match status" value="1"/>
</dbReference>
<feature type="transmembrane region" description="Helical" evidence="7">
    <location>
        <begin position="54"/>
        <end position="79"/>
    </location>
</feature>
<evidence type="ECO:0000256" key="3">
    <source>
        <dbReference type="ARBA" id="ARBA00022741"/>
    </source>
</evidence>
<evidence type="ECO:0000256" key="4">
    <source>
        <dbReference type="ARBA" id="ARBA00022840"/>
    </source>
</evidence>
<keyword evidence="3" id="KW-0547">Nucleotide-binding</keyword>
<feature type="transmembrane region" description="Helical" evidence="7">
    <location>
        <begin position="140"/>
        <end position="171"/>
    </location>
</feature>
<gene>
    <name evidence="10" type="ORF">AN477_06080</name>
</gene>
<keyword evidence="4" id="KW-0067">ATP-binding</keyword>
<dbReference type="PROSITE" id="PS50929">
    <property type="entry name" value="ABC_TM1F"/>
    <property type="match status" value="1"/>
</dbReference>
<dbReference type="InterPro" id="IPR011527">
    <property type="entry name" value="ABC1_TM_dom"/>
</dbReference>
<evidence type="ECO:0000256" key="5">
    <source>
        <dbReference type="ARBA" id="ARBA00022989"/>
    </source>
</evidence>
<keyword evidence="11" id="KW-1185">Reference proteome</keyword>
<dbReference type="OrthoDB" id="1240423at2"/>
<feature type="transmembrane region" description="Helical" evidence="7">
    <location>
        <begin position="15"/>
        <end position="42"/>
    </location>
</feature>
<feature type="domain" description="ABC transporter" evidence="8">
    <location>
        <begin position="373"/>
        <end position="603"/>
    </location>
</feature>
<dbReference type="InterPro" id="IPR003593">
    <property type="entry name" value="AAA+_ATPase"/>
</dbReference>
<name>A0A0P9GTN9_9BACL</name>
<dbReference type="SUPFAM" id="SSF90123">
    <property type="entry name" value="ABC transporter transmembrane region"/>
    <property type="match status" value="1"/>
</dbReference>
<dbReference type="GO" id="GO:0005886">
    <property type="term" value="C:plasma membrane"/>
    <property type="evidence" value="ECO:0007669"/>
    <property type="project" value="UniProtKB-SubCell"/>
</dbReference>
<dbReference type="SMART" id="SM00382">
    <property type="entry name" value="AAA"/>
    <property type="match status" value="1"/>
</dbReference>
<dbReference type="RefSeq" id="WP_054968280.1">
    <property type="nucleotide sequence ID" value="NZ_LJCO01000030.1"/>
</dbReference>
<feature type="domain" description="ABC transmembrane type-1" evidence="9">
    <location>
        <begin position="1"/>
        <end position="300"/>
    </location>
</feature>
<evidence type="ECO:0000259" key="9">
    <source>
        <dbReference type="PROSITE" id="PS50929"/>
    </source>
</evidence>
<evidence type="ECO:0000259" key="8">
    <source>
        <dbReference type="PROSITE" id="PS50893"/>
    </source>
</evidence>
<reference evidence="10 11" key="1">
    <citation type="submission" date="2015-09" db="EMBL/GenBank/DDBJ databases">
        <title>Draft genome sequence of Alicyclobacillus ferrooxydans DSM 22381.</title>
        <authorList>
            <person name="Hemp J."/>
        </authorList>
    </citation>
    <scope>NUCLEOTIDE SEQUENCE [LARGE SCALE GENOMIC DNA]</scope>
    <source>
        <strain evidence="10 11">TC-34</strain>
    </source>
</reference>
<evidence type="ECO:0000256" key="6">
    <source>
        <dbReference type="ARBA" id="ARBA00023136"/>
    </source>
</evidence>
<keyword evidence="2 7" id="KW-0812">Transmembrane</keyword>
<dbReference type="Pfam" id="PF00664">
    <property type="entry name" value="ABC_membrane"/>
    <property type="match status" value="1"/>
</dbReference>
<dbReference type="InterPro" id="IPR003439">
    <property type="entry name" value="ABC_transporter-like_ATP-bd"/>
</dbReference>
<dbReference type="GO" id="GO:0005524">
    <property type="term" value="F:ATP binding"/>
    <property type="evidence" value="ECO:0007669"/>
    <property type="project" value="UniProtKB-KW"/>
</dbReference>
<dbReference type="InterPro" id="IPR039421">
    <property type="entry name" value="Type_1_exporter"/>
</dbReference>
<comment type="subcellular location">
    <subcellularLocation>
        <location evidence="1">Cell membrane</location>
        <topology evidence="1">Multi-pass membrane protein</topology>
    </subcellularLocation>
</comment>
<evidence type="ECO:0000256" key="2">
    <source>
        <dbReference type="ARBA" id="ARBA00022692"/>
    </source>
</evidence>
<comment type="caution">
    <text evidence="10">The sequence shown here is derived from an EMBL/GenBank/DDBJ whole genome shotgun (WGS) entry which is preliminary data.</text>
</comment>
<dbReference type="PROSITE" id="PS50893">
    <property type="entry name" value="ABC_TRANSPORTER_2"/>
    <property type="match status" value="1"/>
</dbReference>
<evidence type="ECO:0000256" key="1">
    <source>
        <dbReference type="ARBA" id="ARBA00004651"/>
    </source>
</evidence>
<accession>A0A0P9GTN9</accession>
<dbReference type="AlphaFoldDB" id="A0A0P9GTN9"/>
<dbReference type="PANTHER" id="PTHR24221:SF423">
    <property type="entry name" value="ABC TRANSPORTER"/>
    <property type="match status" value="1"/>
</dbReference>
<evidence type="ECO:0000313" key="11">
    <source>
        <dbReference type="Proteomes" id="UP000050482"/>
    </source>
</evidence>
<dbReference type="Gene3D" id="1.20.1560.10">
    <property type="entry name" value="ABC transporter type 1, transmembrane domain"/>
    <property type="match status" value="1"/>
</dbReference>